<keyword evidence="1" id="KW-0472">Membrane</keyword>
<dbReference type="Proteomes" id="UP000007129">
    <property type="component" value="Unassembled WGS sequence"/>
</dbReference>
<feature type="transmembrane region" description="Helical" evidence="1">
    <location>
        <begin position="49"/>
        <end position="76"/>
    </location>
</feature>
<dbReference type="HOGENOM" id="CLU_1578825_0_0_1"/>
<reference evidence="2 3" key="1">
    <citation type="journal article" date="2012" name="BMC Genomics">
        <title>Tools to kill: Genome of one of the most destructive plant pathogenic fungi Macrophomina phaseolina.</title>
        <authorList>
            <person name="Islam M.S."/>
            <person name="Haque M.S."/>
            <person name="Islam M.M."/>
            <person name="Emdad E.M."/>
            <person name="Halim A."/>
            <person name="Hossen Q.M.M."/>
            <person name="Hossain M.Z."/>
            <person name="Ahmed B."/>
            <person name="Rahim S."/>
            <person name="Rahman M.S."/>
            <person name="Alam M.M."/>
            <person name="Hou S."/>
            <person name="Wan X."/>
            <person name="Saito J.A."/>
            <person name="Alam M."/>
        </authorList>
    </citation>
    <scope>NUCLEOTIDE SEQUENCE [LARGE SCALE GENOMIC DNA]</scope>
    <source>
        <strain evidence="2 3">MS6</strain>
    </source>
</reference>
<evidence type="ECO:0000313" key="3">
    <source>
        <dbReference type="Proteomes" id="UP000007129"/>
    </source>
</evidence>
<keyword evidence="1" id="KW-0812">Transmembrane</keyword>
<dbReference type="InParanoid" id="K2RJY3"/>
<evidence type="ECO:0000313" key="2">
    <source>
        <dbReference type="EMBL" id="EKG14958.1"/>
    </source>
</evidence>
<dbReference type="EMBL" id="AHHD01000334">
    <property type="protein sequence ID" value="EKG14958.1"/>
    <property type="molecule type" value="Genomic_DNA"/>
</dbReference>
<evidence type="ECO:0000256" key="1">
    <source>
        <dbReference type="SAM" id="Phobius"/>
    </source>
</evidence>
<gene>
    <name evidence="2" type="ORF">MPH_07858</name>
</gene>
<keyword evidence="1" id="KW-1133">Transmembrane helix</keyword>
<accession>K2RJY3</accession>
<sequence length="169" mass="18192">MTARQWLQARLVATRDFIFTTGSDLSTHVTQRGLAAAAVRNNVGGPRTVGWFCLLNVARLLALVLAAIEIAIAHVATFEKPGPFLDDFSPYLGLVKTLALLLIIPVATKNLFLHAAAVAARFNTYLACTTETFMARLVAKVLPTGHELSAYVSATPAILVVRIKAFPGF</sequence>
<protein>
    <submittedName>
        <fullName evidence="2">Uncharacterized protein</fullName>
    </submittedName>
</protein>
<dbReference type="AlphaFoldDB" id="K2RJY3"/>
<comment type="caution">
    <text evidence="2">The sequence shown here is derived from an EMBL/GenBank/DDBJ whole genome shotgun (WGS) entry which is preliminary data.</text>
</comment>
<organism evidence="2 3">
    <name type="scientific">Macrophomina phaseolina (strain MS6)</name>
    <name type="common">Charcoal rot fungus</name>
    <dbReference type="NCBI Taxonomy" id="1126212"/>
    <lineage>
        <taxon>Eukaryota</taxon>
        <taxon>Fungi</taxon>
        <taxon>Dikarya</taxon>
        <taxon>Ascomycota</taxon>
        <taxon>Pezizomycotina</taxon>
        <taxon>Dothideomycetes</taxon>
        <taxon>Dothideomycetes incertae sedis</taxon>
        <taxon>Botryosphaeriales</taxon>
        <taxon>Botryosphaeriaceae</taxon>
        <taxon>Macrophomina</taxon>
    </lineage>
</organism>
<feature type="transmembrane region" description="Helical" evidence="1">
    <location>
        <begin position="88"/>
        <end position="107"/>
    </location>
</feature>
<proteinExistence type="predicted"/>
<name>K2RJY3_MACPH</name>
<dbReference type="VEuPathDB" id="FungiDB:MPH_07858"/>